<dbReference type="Proteomes" id="UP000664940">
    <property type="component" value="Unassembled WGS sequence"/>
</dbReference>
<dbReference type="EMBL" id="JABVXQ010000005">
    <property type="protein sequence ID" value="KAF6111157.1"/>
    <property type="molecule type" value="Genomic_DNA"/>
</dbReference>
<sequence>MKRLLMMKLQMNLLLTSTDKLLPRFSLQHQIDLMGEQYDSVNSSPQLYQIHMFITEEDWL</sequence>
<protein>
    <submittedName>
        <fullName evidence="1">Ribosome production factor 1-like protein</fullName>
    </submittedName>
</protein>
<organism evidence="1 2">
    <name type="scientific">Phyllostomus discolor</name>
    <name type="common">pale spear-nosed bat</name>
    <dbReference type="NCBI Taxonomy" id="89673"/>
    <lineage>
        <taxon>Eukaryota</taxon>
        <taxon>Metazoa</taxon>
        <taxon>Chordata</taxon>
        <taxon>Craniata</taxon>
        <taxon>Vertebrata</taxon>
        <taxon>Euteleostomi</taxon>
        <taxon>Mammalia</taxon>
        <taxon>Eutheria</taxon>
        <taxon>Laurasiatheria</taxon>
        <taxon>Chiroptera</taxon>
        <taxon>Yangochiroptera</taxon>
        <taxon>Phyllostomidae</taxon>
        <taxon>Phyllostominae</taxon>
        <taxon>Phyllostomus</taxon>
    </lineage>
</organism>
<dbReference type="AlphaFoldDB" id="A0A834EE92"/>
<comment type="caution">
    <text evidence="1">The sequence shown here is derived from an EMBL/GenBank/DDBJ whole genome shotgun (WGS) entry which is preliminary data.</text>
</comment>
<name>A0A834EE92_9CHIR</name>
<evidence type="ECO:0000313" key="2">
    <source>
        <dbReference type="Proteomes" id="UP000664940"/>
    </source>
</evidence>
<reference evidence="1 2" key="1">
    <citation type="journal article" date="2020" name="Nature">
        <title>Six reference-quality genomes reveal evolution of bat adaptations.</title>
        <authorList>
            <person name="Jebb D."/>
            <person name="Huang Z."/>
            <person name="Pippel M."/>
            <person name="Hughes G.M."/>
            <person name="Lavrichenko K."/>
            <person name="Devanna P."/>
            <person name="Winkler S."/>
            <person name="Jermiin L.S."/>
            <person name="Skirmuntt E.C."/>
            <person name="Katzourakis A."/>
            <person name="Burkitt-Gray L."/>
            <person name="Ray D.A."/>
            <person name="Sullivan K.A.M."/>
            <person name="Roscito J.G."/>
            <person name="Kirilenko B.M."/>
            <person name="Davalos L.M."/>
            <person name="Corthals A.P."/>
            <person name="Power M.L."/>
            <person name="Jones G."/>
            <person name="Ransome R.D."/>
            <person name="Dechmann D.K.N."/>
            <person name="Locatelli A.G."/>
            <person name="Puechmaille S.J."/>
            <person name="Fedrigo O."/>
            <person name="Jarvis E.D."/>
            <person name="Hiller M."/>
            <person name="Vernes S.C."/>
            <person name="Myers E.W."/>
            <person name="Teeling E.C."/>
        </authorList>
    </citation>
    <scope>NUCLEOTIDE SEQUENCE [LARGE SCALE GENOMIC DNA]</scope>
    <source>
        <strain evidence="1">Bat1K_MPI-CBG_1</strain>
    </source>
</reference>
<accession>A0A834EE92</accession>
<gene>
    <name evidence="1" type="ORF">HJG60_016539</name>
</gene>
<evidence type="ECO:0000313" key="1">
    <source>
        <dbReference type="EMBL" id="KAF6111157.1"/>
    </source>
</evidence>
<proteinExistence type="predicted"/>